<name>A0A8X6FTM9_TRICU</name>
<proteinExistence type="predicted"/>
<dbReference type="EMBL" id="BMAO01023354">
    <property type="protein sequence ID" value="GFQ88137.1"/>
    <property type="molecule type" value="Genomic_DNA"/>
</dbReference>
<dbReference type="AlphaFoldDB" id="A0A8X6FTM9"/>
<protein>
    <submittedName>
        <fullName evidence="1">Uncharacterized protein</fullName>
    </submittedName>
</protein>
<dbReference type="Proteomes" id="UP000887116">
    <property type="component" value="Unassembled WGS sequence"/>
</dbReference>
<evidence type="ECO:0000313" key="2">
    <source>
        <dbReference type="Proteomes" id="UP000887116"/>
    </source>
</evidence>
<accession>A0A8X6FTM9</accession>
<reference evidence="1" key="1">
    <citation type="submission" date="2020-07" db="EMBL/GenBank/DDBJ databases">
        <title>Multicomponent nature underlies the extraordinary mechanical properties of spider dragline silk.</title>
        <authorList>
            <person name="Kono N."/>
            <person name="Nakamura H."/>
            <person name="Mori M."/>
            <person name="Yoshida Y."/>
            <person name="Ohtoshi R."/>
            <person name="Malay A.D."/>
            <person name="Moran D.A.P."/>
            <person name="Tomita M."/>
            <person name="Numata K."/>
            <person name="Arakawa K."/>
        </authorList>
    </citation>
    <scope>NUCLEOTIDE SEQUENCE</scope>
</reference>
<organism evidence="1 2">
    <name type="scientific">Trichonephila clavata</name>
    <name type="common">Joro spider</name>
    <name type="synonym">Nephila clavata</name>
    <dbReference type="NCBI Taxonomy" id="2740835"/>
    <lineage>
        <taxon>Eukaryota</taxon>
        <taxon>Metazoa</taxon>
        <taxon>Ecdysozoa</taxon>
        <taxon>Arthropoda</taxon>
        <taxon>Chelicerata</taxon>
        <taxon>Arachnida</taxon>
        <taxon>Araneae</taxon>
        <taxon>Araneomorphae</taxon>
        <taxon>Entelegynae</taxon>
        <taxon>Araneoidea</taxon>
        <taxon>Nephilidae</taxon>
        <taxon>Trichonephila</taxon>
    </lineage>
</organism>
<evidence type="ECO:0000313" key="1">
    <source>
        <dbReference type="EMBL" id="GFQ88137.1"/>
    </source>
</evidence>
<comment type="caution">
    <text evidence="1">The sequence shown here is derived from an EMBL/GenBank/DDBJ whole genome shotgun (WGS) entry which is preliminary data.</text>
</comment>
<gene>
    <name evidence="1" type="ORF">TNCT_247721</name>
</gene>
<keyword evidence="2" id="KW-1185">Reference proteome</keyword>
<sequence length="89" mass="10296">MEENFETRLVHSKKLESESFKRQIRRSCRFSLFSSKFKSILEIRVLGVWPGGTVFQPYGTPHHQQQRLQRVCALHPLDAMSAAFICDGT</sequence>